<dbReference type="AlphaFoldDB" id="A0AAJ1MMB0"/>
<dbReference type="GO" id="GO:0005948">
    <property type="term" value="C:acetolactate synthase complex"/>
    <property type="evidence" value="ECO:0007669"/>
    <property type="project" value="TreeGrafter"/>
</dbReference>
<feature type="domain" description="Thiamine pyrophosphate enzyme central" evidence="4">
    <location>
        <begin position="220"/>
        <end position="352"/>
    </location>
</feature>
<name>A0AAJ1MMB0_9SPIO</name>
<dbReference type="PROSITE" id="PS00187">
    <property type="entry name" value="TPP_ENZYMES"/>
    <property type="match status" value="1"/>
</dbReference>
<dbReference type="PANTHER" id="PTHR18968">
    <property type="entry name" value="THIAMINE PYROPHOSPHATE ENZYMES"/>
    <property type="match status" value="1"/>
</dbReference>
<dbReference type="GO" id="GO:0009097">
    <property type="term" value="P:isoleucine biosynthetic process"/>
    <property type="evidence" value="ECO:0007669"/>
    <property type="project" value="TreeGrafter"/>
</dbReference>
<sequence>METVRLTMSQALVKFLDNQYLNFDGEEIKFVEGVIGIFGHGIVVGLGEALEDKSHSLKFIQGKSEQGMAHIAMGFAKQKKRRQIMAVTSSIGPGALNMVTAAGTATANRIPVLFLPADSYGNRQPDPVLQQIENSFDHNITANDAFKPVSKYWDRIARPEQLMSAMINAMRVLTSPADTGAVTICLPQDVQGEAYDYPVEFFEKRVHFNQRRCLDEAALSRLAARISQAKKPFIICGGGVKYSEAGDALNTFCTEFSIPFGETQAGKSTLPADNEFNLGGAGVTGTLSANRIAKDADLIIGIGTRLNDFCTSSKSAYRYDVEMVTINVNDMDAYKMNAAPFFADAKLALQQLTVELKKQGYKSAYKTEYADAKAEWAKELDRLFSIEKADGLAQSTVLGVLSRDLVEKDSIVVSASGSLPSDCQRVWNTNSHNAYHAEYAFSCMGYEVAGAIGAKLAEPEREVYVMVGDGGFLMLHTELVTALQEGIKINIVLLDNSGFQCIHNLQRSQGIPSFANEFRYRESDTDRLTGDTLPINFAKLAEAYGAKGFEAKSVEELKSLFPELKKSKTLNLIDVKVLPGTMTEGYEAWWRVGTAQVSSHPEVEKAAEKIAEKSSQIKQF</sequence>
<dbReference type="GO" id="GO:0003984">
    <property type="term" value="F:acetolactate synthase activity"/>
    <property type="evidence" value="ECO:0007669"/>
    <property type="project" value="TreeGrafter"/>
</dbReference>
<comment type="caution">
    <text evidence="7">The sequence shown here is derived from an EMBL/GenBank/DDBJ whole genome shotgun (WGS) entry which is preliminary data.</text>
</comment>
<feature type="domain" description="Thiamine pyrophosphate enzyme N-terminal TPP-binding" evidence="6">
    <location>
        <begin position="33"/>
        <end position="122"/>
    </location>
</feature>
<dbReference type="Proteomes" id="UP001221217">
    <property type="component" value="Unassembled WGS sequence"/>
</dbReference>
<dbReference type="InterPro" id="IPR000399">
    <property type="entry name" value="TPP-bd_CS"/>
</dbReference>
<dbReference type="Pfam" id="PF02776">
    <property type="entry name" value="TPP_enzyme_N"/>
    <property type="match status" value="1"/>
</dbReference>
<dbReference type="CDD" id="cd07035">
    <property type="entry name" value="TPP_PYR_POX_like"/>
    <property type="match status" value="1"/>
</dbReference>
<dbReference type="InterPro" id="IPR030817">
    <property type="entry name" value="Myo_inos_IolD"/>
</dbReference>
<dbReference type="GO" id="GO:0050660">
    <property type="term" value="F:flavin adenine dinucleotide binding"/>
    <property type="evidence" value="ECO:0007669"/>
    <property type="project" value="TreeGrafter"/>
</dbReference>
<keyword evidence="2 3" id="KW-0786">Thiamine pyrophosphate</keyword>
<dbReference type="InterPro" id="IPR029035">
    <property type="entry name" value="DHS-like_NAD/FAD-binding_dom"/>
</dbReference>
<keyword evidence="7" id="KW-0378">Hydrolase</keyword>
<evidence type="ECO:0000259" key="5">
    <source>
        <dbReference type="Pfam" id="PF02775"/>
    </source>
</evidence>
<dbReference type="EMBL" id="JAQQAL010000012">
    <property type="protein sequence ID" value="MDC7226505.1"/>
    <property type="molecule type" value="Genomic_DNA"/>
</dbReference>
<feature type="domain" description="Thiamine pyrophosphate enzyme TPP-binding" evidence="5">
    <location>
        <begin position="417"/>
        <end position="575"/>
    </location>
</feature>
<proteinExistence type="inferred from homology"/>
<evidence type="ECO:0000259" key="4">
    <source>
        <dbReference type="Pfam" id="PF00205"/>
    </source>
</evidence>
<reference evidence="7 8" key="1">
    <citation type="submission" date="2022-12" db="EMBL/GenBank/DDBJ databases">
        <title>Metagenome assembled genome from gulf of manar.</title>
        <authorList>
            <person name="Kohli P."/>
            <person name="Pk S."/>
            <person name="Venkata Ramana C."/>
            <person name="Sasikala C."/>
        </authorList>
    </citation>
    <scope>NUCLEOTIDE SEQUENCE [LARGE SCALE GENOMIC DNA]</scope>
    <source>
        <strain evidence="7">JB008</strain>
    </source>
</reference>
<dbReference type="GO" id="GO:0030976">
    <property type="term" value="F:thiamine pyrophosphate binding"/>
    <property type="evidence" value="ECO:0007669"/>
    <property type="project" value="InterPro"/>
</dbReference>
<dbReference type="Gene3D" id="3.40.50.970">
    <property type="match status" value="2"/>
</dbReference>
<dbReference type="SUPFAM" id="SSF52518">
    <property type="entry name" value="Thiamin diphosphate-binding fold (THDP-binding)"/>
    <property type="match status" value="2"/>
</dbReference>
<protein>
    <submittedName>
        <fullName evidence="7">3D-(3,5/4)-trihydroxycyclohexane-1,2-dione acylhydrolase (Decyclizing)</fullName>
        <ecNumber evidence="7">3.7.1.22</ecNumber>
    </submittedName>
</protein>
<gene>
    <name evidence="7" type="primary">iolD</name>
    <name evidence="7" type="ORF">PQJ61_07050</name>
</gene>
<dbReference type="InterPro" id="IPR029061">
    <property type="entry name" value="THDP-binding"/>
</dbReference>
<dbReference type="InterPro" id="IPR012001">
    <property type="entry name" value="Thiamin_PyroP_enz_TPP-bd_dom"/>
</dbReference>
<accession>A0AAJ1MMB0</accession>
<dbReference type="GO" id="GO:0102481">
    <property type="term" value="F:3D-(3,5/4)-trihydroxycyclohexane-1,2-dione hydrolase activity"/>
    <property type="evidence" value="ECO:0007669"/>
    <property type="project" value="UniProtKB-EC"/>
</dbReference>
<organism evidence="7 8">
    <name type="scientific">Candidatus Thalassospirochaeta sargassi</name>
    <dbReference type="NCBI Taxonomy" id="3119039"/>
    <lineage>
        <taxon>Bacteria</taxon>
        <taxon>Pseudomonadati</taxon>
        <taxon>Spirochaetota</taxon>
        <taxon>Spirochaetia</taxon>
        <taxon>Spirochaetales</taxon>
        <taxon>Spirochaetaceae</taxon>
        <taxon>Candidatus Thalassospirochaeta</taxon>
    </lineage>
</organism>
<evidence type="ECO:0000256" key="1">
    <source>
        <dbReference type="ARBA" id="ARBA00007812"/>
    </source>
</evidence>
<dbReference type="GO" id="GO:0019310">
    <property type="term" value="P:inositol catabolic process"/>
    <property type="evidence" value="ECO:0007669"/>
    <property type="project" value="InterPro"/>
</dbReference>
<evidence type="ECO:0000259" key="6">
    <source>
        <dbReference type="Pfam" id="PF02776"/>
    </source>
</evidence>
<evidence type="ECO:0000256" key="3">
    <source>
        <dbReference type="RuleBase" id="RU362132"/>
    </source>
</evidence>
<dbReference type="Pfam" id="PF00205">
    <property type="entry name" value="TPP_enzyme_M"/>
    <property type="match status" value="1"/>
</dbReference>
<dbReference type="Pfam" id="PF02775">
    <property type="entry name" value="TPP_enzyme_C"/>
    <property type="match status" value="1"/>
</dbReference>
<dbReference type="InterPro" id="IPR012000">
    <property type="entry name" value="Thiamin_PyroP_enz_cen_dom"/>
</dbReference>
<evidence type="ECO:0000313" key="7">
    <source>
        <dbReference type="EMBL" id="MDC7226505.1"/>
    </source>
</evidence>
<dbReference type="SUPFAM" id="SSF52467">
    <property type="entry name" value="DHS-like NAD/FAD-binding domain"/>
    <property type="match status" value="1"/>
</dbReference>
<dbReference type="Gene3D" id="3.40.50.1220">
    <property type="entry name" value="TPP-binding domain"/>
    <property type="match status" value="1"/>
</dbReference>
<dbReference type="InterPro" id="IPR045229">
    <property type="entry name" value="TPP_enz"/>
</dbReference>
<dbReference type="NCBIfam" id="TIGR04377">
    <property type="entry name" value="myo_inos_iolD"/>
    <property type="match status" value="1"/>
</dbReference>
<dbReference type="PANTHER" id="PTHR18968:SF9">
    <property type="entry name" value="3D-(3,5_4)-TRIHYDROXYCYCLOHEXANE-1,2-DIONE HYDROLASE"/>
    <property type="match status" value="1"/>
</dbReference>
<dbReference type="GO" id="GO:0009099">
    <property type="term" value="P:L-valine biosynthetic process"/>
    <property type="evidence" value="ECO:0007669"/>
    <property type="project" value="TreeGrafter"/>
</dbReference>
<dbReference type="GO" id="GO:0000287">
    <property type="term" value="F:magnesium ion binding"/>
    <property type="evidence" value="ECO:0007669"/>
    <property type="project" value="InterPro"/>
</dbReference>
<evidence type="ECO:0000256" key="2">
    <source>
        <dbReference type="ARBA" id="ARBA00023052"/>
    </source>
</evidence>
<comment type="similarity">
    <text evidence="1 3">Belongs to the TPP enzyme family.</text>
</comment>
<dbReference type="InterPro" id="IPR011766">
    <property type="entry name" value="TPP_enzyme_TPP-bd"/>
</dbReference>
<dbReference type="EC" id="3.7.1.22" evidence="7"/>
<evidence type="ECO:0000313" key="8">
    <source>
        <dbReference type="Proteomes" id="UP001221217"/>
    </source>
</evidence>